<organism evidence="1 2">
    <name type="scientific">Gracilibacillus halotolerans</name>
    <dbReference type="NCBI Taxonomy" id="74386"/>
    <lineage>
        <taxon>Bacteria</taxon>
        <taxon>Bacillati</taxon>
        <taxon>Bacillota</taxon>
        <taxon>Bacilli</taxon>
        <taxon>Bacillales</taxon>
        <taxon>Bacillaceae</taxon>
        <taxon>Gracilibacillus</taxon>
    </lineage>
</organism>
<dbReference type="EMBL" id="JACHON010000001">
    <property type="protein sequence ID" value="MBB6511956.1"/>
    <property type="molecule type" value="Genomic_DNA"/>
</dbReference>
<name>A0A841RKE8_9BACI</name>
<dbReference type="AlphaFoldDB" id="A0A841RKE8"/>
<protein>
    <submittedName>
        <fullName evidence="1">Type IV pilus assembly protein PilM</fullName>
    </submittedName>
</protein>
<dbReference type="Gene3D" id="3.30.420.40">
    <property type="match status" value="1"/>
</dbReference>
<gene>
    <name evidence="1" type="ORF">GGQ92_000723</name>
</gene>
<dbReference type="PANTHER" id="PTHR32432:SF3">
    <property type="entry name" value="ETHANOLAMINE UTILIZATION PROTEIN EUTJ"/>
    <property type="match status" value="1"/>
</dbReference>
<dbReference type="InterPro" id="IPR050696">
    <property type="entry name" value="FtsA/MreB"/>
</dbReference>
<evidence type="ECO:0000313" key="2">
    <source>
        <dbReference type="Proteomes" id="UP000572212"/>
    </source>
</evidence>
<dbReference type="InterPro" id="IPR005883">
    <property type="entry name" value="PilM"/>
</dbReference>
<dbReference type="PANTHER" id="PTHR32432">
    <property type="entry name" value="CELL DIVISION PROTEIN FTSA-RELATED"/>
    <property type="match status" value="1"/>
</dbReference>
<comment type="caution">
    <text evidence="1">The sequence shown here is derived from an EMBL/GenBank/DDBJ whole genome shotgun (WGS) entry which is preliminary data.</text>
</comment>
<keyword evidence="2" id="KW-1185">Reference proteome</keyword>
<dbReference type="Proteomes" id="UP000572212">
    <property type="component" value="Unassembled WGS sequence"/>
</dbReference>
<dbReference type="RefSeq" id="WP_184244630.1">
    <property type="nucleotide sequence ID" value="NZ_BAAACU010000022.1"/>
</dbReference>
<evidence type="ECO:0000313" key="1">
    <source>
        <dbReference type="EMBL" id="MBB6511956.1"/>
    </source>
</evidence>
<proteinExistence type="predicted"/>
<accession>A0A841RKE8</accession>
<dbReference type="Pfam" id="PF11104">
    <property type="entry name" value="PilM_2"/>
    <property type="match status" value="1"/>
</dbReference>
<reference evidence="1 2" key="1">
    <citation type="submission" date="2020-08" db="EMBL/GenBank/DDBJ databases">
        <title>Genomic Encyclopedia of Type Strains, Phase IV (KMG-IV): sequencing the most valuable type-strain genomes for metagenomic binning, comparative biology and taxonomic classification.</title>
        <authorList>
            <person name="Goeker M."/>
        </authorList>
    </citation>
    <scope>NUCLEOTIDE SEQUENCE [LARGE SCALE GENOMIC DNA]</scope>
    <source>
        <strain evidence="1 2">DSM 11805</strain>
    </source>
</reference>
<sequence>MLLIALFTKSHLSISIRDTYLRIIVTPNHEKRQVTFHQEIPIDEGIIEDGVIVDQEKLRMILMNMVQENTWKGATVSFFVHDSHINIRKIQVPTELDEKEIEPYILLNNESTYHLPISNPAIDFKVLQETEGMKEVLVFAYPKDILDDYLSVFRECKLKPIVADLSPLALHRLIEKSEGGNVSDLLLISLYADTMTLTAMTDGYPLFTRSIALNPATNPISETSNPWLRTSENAQQLLENQIASVERFMNFYQYTVHQGDRSITKLAIYSDHGGTVPLVNMLESSFSLPVISLHSVTEEVNLPPQFADVLGLVGRDV</sequence>